<keyword evidence="10" id="KW-1185">Reference proteome</keyword>
<keyword evidence="4 6" id="KW-0694">RNA-binding</keyword>
<keyword evidence="5" id="KW-0648">Protein biosynthesis</keyword>
<evidence type="ECO:0000259" key="8">
    <source>
        <dbReference type="PROSITE" id="PS50886"/>
    </source>
</evidence>
<dbReference type="Gene3D" id="2.40.50.140">
    <property type="entry name" value="Nucleic acid-binding proteins"/>
    <property type="match status" value="1"/>
</dbReference>
<proteinExistence type="predicted"/>
<dbReference type="Pfam" id="PF01588">
    <property type="entry name" value="tRNA_bind"/>
    <property type="match status" value="1"/>
</dbReference>
<evidence type="ECO:0000313" key="9">
    <source>
        <dbReference type="EMBL" id="KAI5616870.1"/>
    </source>
</evidence>
<evidence type="ECO:0000256" key="4">
    <source>
        <dbReference type="ARBA" id="ARBA00022884"/>
    </source>
</evidence>
<reference evidence="9" key="1">
    <citation type="submission" date="2018-07" db="EMBL/GenBank/DDBJ databases">
        <title>Comparative genomics of catfishes provides insights into carnivory and benthic adaptation.</title>
        <authorList>
            <person name="Zhang Y."/>
            <person name="Wang D."/>
            <person name="Peng Z."/>
            <person name="Zheng S."/>
            <person name="Shao F."/>
            <person name="Tao W."/>
        </authorList>
    </citation>
    <scope>NUCLEOTIDE SEQUENCE</scope>
    <source>
        <strain evidence="9">Chongqing</strain>
    </source>
</reference>
<evidence type="ECO:0000313" key="10">
    <source>
        <dbReference type="Proteomes" id="UP001205998"/>
    </source>
</evidence>
<feature type="compositionally biased region" description="Basic and acidic residues" evidence="7">
    <location>
        <begin position="198"/>
        <end position="221"/>
    </location>
</feature>
<feature type="compositionally biased region" description="Low complexity" evidence="7">
    <location>
        <begin position="184"/>
        <end position="197"/>
    </location>
</feature>
<evidence type="ECO:0000256" key="3">
    <source>
        <dbReference type="ARBA" id="ARBA00022555"/>
    </source>
</evidence>
<dbReference type="SUPFAM" id="SSF50249">
    <property type="entry name" value="Nucleic acid-binding proteins"/>
    <property type="match status" value="1"/>
</dbReference>
<protein>
    <submittedName>
        <fullName evidence="9">Aminoacyl tRNA synthase complex-interacting multifunctional protein 1</fullName>
    </submittedName>
</protein>
<dbReference type="FunFam" id="2.40.50.140:FF:000047">
    <property type="entry name" value="tyrosine--tRNA ligase, cytoplasmic isoform X2"/>
    <property type="match status" value="1"/>
</dbReference>
<keyword evidence="2" id="KW-0963">Cytoplasm</keyword>
<evidence type="ECO:0000256" key="7">
    <source>
        <dbReference type="SAM" id="MobiDB-lite"/>
    </source>
</evidence>
<dbReference type="PANTHER" id="PTHR11586:SF33">
    <property type="entry name" value="AMINOACYL TRNA SYNTHASE COMPLEX-INTERACTING MULTIFUNCTIONAL PROTEIN 1"/>
    <property type="match status" value="1"/>
</dbReference>
<accession>A0AAD5FHA8</accession>
<evidence type="ECO:0000256" key="5">
    <source>
        <dbReference type="ARBA" id="ARBA00022917"/>
    </source>
</evidence>
<dbReference type="PROSITE" id="PS50886">
    <property type="entry name" value="TRBD"/>
    <property type="match status" value="1"/>
</dbReference>
<dbReference type="AlphaFoldDB" id="A0AAD5FHA8"/>
<comment type="caution">
    <text evidence="9">The sequence shown here is derived from an EMBL/GenBank/DDBJ whole genome shotgun (WGS) entry which is preliminary data.</text>
</comment>
<evidence type="ECO:0000256" key="6">
    <source>
        <dbReference type="PROSITE-ProRule" id="PRU00209"/>
    </source>
</evidence>
<dbReference type="EMBL" id="MU551713">
    <property type="protein sequence ID" value="KAI5616870.1"/>
    <property type="molecule type" value="Genomic_DNA"/>
</dbReference>
<dbReference type="GO" id="GO:0000049">
    <property type="term" value="F:tRNA binding"/>
    <property type="evidence" value="ECO:0007669"/>
    <property type="project" value="UniProtKB-UniRule"/>
</dbReference>
<evidence type="ECO:0000256" key="1">
    <source>
        <dbReference type="ARBA" id="ARBA00004496"/>
    </source>
</evidence>
<feature type="region of interest" description="Disordered" evidence="7">
    <location>
        <begin position="150"/>
        <end position="221"/>
    </location>
</feature>
<dbReference type="Proteomes" id="UP001205998">
    <property type="component" value="Unassembled WGS sequence"/>
</dbReference>
<keyword evidence="3 6" id="KW-0820">tRNA-binding</keyword>
<dbReference type="InterPro" id="IPR012340">
    <property type="entry name" value="NA-bd_OB-fold"/>
</dbReference>
<dbReference type="InterPro" id="IPR051270">
    <property type="entry name" value="Tyrosine-tRNA_ligase_regulator"/>
</dbReference>
<name>A0AAD5FHA8_SILAS</name>
<dbReference type="GO" id="GO:0005737">
    <property type="term" value="C:cytoplasm"/>
    <property type="evidence" value="ECO:0007669"/>
    <property type="project" value="UniProtKB-SubCell"/>
</dbReference>
<dbReference type="GO" id="GO:0006412">
    <property type="term" value="P:translation"/>
    <property type="evidence" value="ECO:0007669"/>
    <property type="project" value="UniProtKB-KW"/>
</dbReference>
<feature type="domain" description="TRNA-binding" evidence="8">
    <location>
        <begin position="225"/>
        <end position="326"/>
    </location>
</feature>
<evidence type="ECO:0000256" key="2">
    <source>
        <dbReference type="ARBA" id="ARBA00022490"/>
    </source>
</evidence>
<dbReference type="InterPro" id="IPR002547">
    <property type="entry name" value="tRNA-bd_dom"/>
</dbReference>
<comment type="subcellular location">
    <subcellularLocation>
        <location evidence="1">Cytoplasm</location>
    </subcellularLocation>
</comment>
<sequence>MVLPEICNKATDFIFGGIWFDVSLRHRVRSGLVLDLVNAGGFFTCSRRSGSSSLPAIIIYIKPVNNNGDSRFLVRSLFRMSGHTPTLARLEQRAAEADQIIEYLKQQVQLLKEKAMVQATVREEKKLMVENGKLKKEIEDLKKQLLEKERRRGVTVPMPSEESSIQCVSKPSASEPPAKPAPVAPANVKTPPANTTEAKTKPKAEKKAEKQEKKAPPTVEDTKVDVSRLDLRVGRIVTAKKHPDADSLYVEEVDVGEAAPRTVVSGLVKHVPLEQMQNRMAVLLCNLKPAKMRGIVSQAMVMCASSPEKVEILDPPSGAEPGDRITFQGFPGEPDKELNPKKKVWEQVQPDLRTDNQCVATYKGAAFEVAGKGVCKAQTMSNFGIK</sequence>
<dbReference type="CDD" id="cd02799">
    <property type="entry name" value="tRNA_bind_EMAP-II_like"/>
    <property type="match status" value="1"/>
</dbReference>
<gene>
    <name evidence="9" type="ORF">C0J50_23567</name>
</gene>
<organism evidence="9 10">
    <name type="scientific">Silurus asotus</name>
    <name type="common">Amur catfish</name>
    <name type="synonym">Parasilurus asotus</name>
    <dbReference type="NCBI Taxonomy" id="30991"/>
    <lineage>
        <taxon>Eukaryota</taxon>
        <taxon>Metazoa</taxon>
        <taxon>Chordata</taxon>
        <taxon>Craniata</taxon>
        <taxon>Vertebrata</taxon>
        <taxon>Euteleostomi</taxon>
        <taxon>Actinopterygii</taxon>
        <taxon>Neopterygii</taxon>
        <taxon>Teleostei</taxon>
        <taxon>Ostariophysi</taxon>
        <taxon>Siluriformes</taxon>
        <taxon>Siluridae</taxon>
        <taxon>Silurus</taxon>
    </lineage>
</organism>
<dbReference type="PANTHER" id="PTHR11586">
    <property type="entry name" value="TRNA-AMINOACYLATION COFACTOR ARC1 FAMILY MEMBER"/>
    <property type="match status" value="1"/>
</dbReference>